<dbReference type="RefSeq" id="WP_166190502.1">
    <property type="nucleotide sequence ID" value="NZ_CP049811.1"/>
</dbReference>
<dbReference type="InterPro" id="IPR023606">
    <property type="entry name" value="CoA-Trfase_III_dom_1_sf"/>
</dbReference>
<dbReference type="PANTHER" id="PTHR48228">
    <property type="entry name" value="SUCCINYL-COA--D-CITRAMALATE COA-TRANSFERASE"/>
    <property type="match status" value="1"/>
</dbReference>
<name>A0A6G7VL34_9RHOB</name>
<dbReference type="InterPro" id="IPR044855">
    <property type="entry name" value="CoA-Trfase_III_dom3_sf"/>
</dbReference>
<sequence length="359" mass="38878">MGPLKGIRVVEFAGLGPGPFAAMWLADMGADVVRIDRPDGRAPFPMKYDVLARGRRSVTADLKTDEGRARAASLMQAADVVIEGYRPGVMERLGLGPEEICAKNPRLIYGRMTGWGQDGPLAETAGHDINYIALTGALHAIGEDRPQPPLNLVGDFGGGSMYLIAGILAALVERGVSGEGQVVDAAIVDGTAHMMAMIYGMQGNRLWRDARQANFLDGGAHYYRCYACADGQWLAVGAIEPQFYALLLEHSQAEGIEGQLDPSDWARSAAVLEEVFRSRPRDEWLDLMEGTDACVAPVLSLHDAPEHPHMAARQIFERRDDIVQPAPAPRLSRTPGALNRPPPEKGADLADVLHEWGIE</sequence>
<dbReference type="EMBL" id="CP049811">
    <property type="protein sequence ID" value="QIK40731.1"/>
    <property type="molecule type" value="Genomic_DNA"/>
</dbReference>
<dbReference type="Pfam" id="PF02515">
    <property type="entry name" value="CoA_transf_3"/>
    <property type="match status" value="1"/>
</dbReference>
<dbReference type="InterPro" id="IPR050509">
    <property type="entry name" value="CoA-transferase_III"/>
</dbReference>
<evidence type="ECO:0000313" key="3">
    <source>
        <dbReference type="Proteomes" id="UP000500791"/>
    </source>
</evidence>
<dbReference type="KEGG" id="mon:G8E03_08100"/>
<dbReference type="SUPFAM" id="SSF89796">
    <property type="entry name" value="CoA-transferase family III (CaiB/BaiF)"/>
    <property type="match status" value="1"/>
</dbReference>
<accession>A0A6G7VL34</accession>
<keyword evidence="3" id="KW-1185">Reference proteome</keyword>
<evidence type="ECO:0000256" key="1">
    <source>
        <dbReference type="SAM" id="MobiDB-lite"/>
    </source>
</evidence>
<feature type="region of interest" description="Disordered" evidence="1">
    <location>
        <begin position="326"/>
        <end position="347"/>
    </location>
</feature>
<evidence type="ECO:0000313" key="2">
    <source>
        <dbReference type="EMBL" id="QIK40731.1"/>
    </source>
</evidence>
<dbReference type="Proteomes" id="UP000500791">
    <property type="component" value="Chromosome"/>
</dbReference>
<proteinExistence type="predicted"/>
<dbReference type="Gene3D" id="3.40.50.10540">
    <property type="entry name" value="Crotonobetainyl-coa:carnitine coa-transferase, domain 1"/>
    <property type="match status" value="1"/>
</dbReference>
<reference evidence="2 3" key="1">
    <citation type="submission" date="2020-03" db="EMBL/GenBank/DDBJ databases">
        <title>Complete genome sequence of Monaibacterium sp. ALG8 with diverse plasmids.</title>
        <authorList>
            <person name="Sun C."/>
        </authorList>
    </citation>
    <scope>NUCLEOTIDE SEQUENCE [LARGE SCALE GENOMIC DNA]</scope>
    <source>
        <strain evidence="2 3">ALG8</strain>
    </source>
</reference>
<dbReference type="PANTHER" id="PTHR48228:SF5">
    <property type="entry name" value="ALPHA-METHYLACYL-COA RACEMASE"/>
    <property type="match status" value="1"/>
</dbReference>
<dbReference type="InterPro" id="IPR003673">
    <property type="entry name" value="CoA-Trfase_fam_III"/>
</dbReference>
<dbReference type="AlphaFoldDB" id="A0A6G7VL34"/>
<dbReference type="Gene3D" id="3.30.1540.10">
    <property type="entry name" value="formyl-coa transferase, domain 3"/>
    <property type="match status" value="1"/>
</dbReference>
<dbReference type="GO" id="GO:0016740">
    <property type="term" value="F:transferase activity"/>
    <property type="evidence" value="ECO:0007669"/>
    <property type="project" value="UniProtKB-KW"/>
</dbReference>
<keyword evidence="2" id="KW-0808">Transferase</keyword>
<gene>
    <name evidence="2" type="ORF">G8E03_08100</name>
</gene>
<protein>
    <submittedName>
        <fullName evidence="2">CoA transferase</fullName>
    </submittedName>
</protein>
<organism evidence="2 3">
    <name type="scientific">Pontivivens nitratireducens</name>
    <dbReference type="NCBI Taxonomy" id="2758038"/>
    <lineage>
        <taxon>Bacteria</taxon>
        <taxon>Pseudomonadati</taxon>
        <taxon>Pseudomonadota</taxon>
        <taxon>Alphaproteobacteria</taxon>
        <taxon>Rhodobacterales</taxon>
        <taxon>Paracoccaceae</taxon>
        <taxon>Pontivivens</taxon>
    </lineage>
</organism>